<protein>
    <submittedName>
        <fullName evidence="1">DivIVA domain-containing protein</fullName>
    </submittedName>
</protein>
<dbReference type="NCBIfam" id="TIGR03544">
    <property type="entry name" value="DivI1A_domain"/>
    <property type="match status" value="1"/>
</dbReference>
<organism evidence="1 2">
    <name type="scientific">Micromonospora polyrhachis</name>
    <dbReference type="NCBI Taxonomy" id="1282883"/>
    <lineage>
        <taxon>Bacteria</taxon>
        <taxon>Bacillati</taxon>
        <taxon>Actinomycetota</taxon>
        <taxon>Actinomycetes</taxon>
        <taxon>Micromonosporales</taxon>
        <taxon>Micromonosporaceae</taxon>
        <taxon>Micromonospora</taxon>
    </lineage>
</organism>
<dbReference type="InterPro" id="IPR019933">
    <property type="entry name" value="DivIVA_domain"/>
</dbReference>
<sequence length="82" mass="9318">MGTYHSRNGGPLTADGIRNARLPYARLGRRGYQPAQVDALLARLAAETADRCQQIRLLQAENDRIKDALRTWQTDQANHQFR</sequence>
<proteinExistence type="predicted"/>
<comment type="caution">
    <text evidence="1">The sequence shown here is derived from an EMBL/GenBank/DDBJ whole genome shotgun (WGS) entry which is preliminary data.</text>
</comment>
<dbReference type="Gene3D" id="6.10.250.660">
    <property type="match status" value="1"/>
</dbReference>
<evidence type="ECO:0000313" key="2">
    <source>
        <dbReference type="Proteomes" id="UP000578819"/>
    </source>
</evidence>
<dbReference type="Proteomes" id="UP000578819">
    <property type="component" value="Unassembled WGS sequence"/>
</dbReference>
<keyword evidence="2" id="KW-1185">Reference proteome</keyword>
<dbReference type="EMBL" id="JACHJW010000001">
    <property type="protein sequence ID" value="MBB4961174.1"/>
    <property type="molecule type" value="Genomic_DNA"/>
</dbReference>
<gene>
    <name evidence="1" type="ORF">FHR38_004907</name>
</gene>
<reference evidence="1 2" key="1">
    <citation type="submission" date="2020-08" db="EMBL/GenBank/DDBJ databases">
        <title>Sequencing the genomes of 1000 actinobacteria strains.</title>
        <authorList>
            <person name="Klenk H.-P."/>
        </authorList>
    </citation>
    <scope>NUCLEOTIDE SEQUENCE [LARGE SCALE GENOMIC DNA]</scope>
    <source>
        <strain evidence="1 2">DSM 45886</strain>
    </source>
</reference>
<dbReference type="RefSeq" id="WP_184536813.1">
    <property type="nucleotide sequence ID" value="NZ_JACHJW010000001.1"/>
</dbReference>
<accession>A0A7W7WRR2</accession>
<dbReference type="AlphaFoldDB" id="A0A7W7WRR2"/>
<name>A0A7W7WRR2_9ACTN</name>
<evidence type="ECO:0000313" key="1">
    <source>
        <dbReference type="EMBL" id="MBB4961174.1"/>
    </source>
</evidence>